<accession>A0A6M3JTA1</accession>
<organism evidence="1">
    <name type="scientific">viral metagenome</name>
    <dbReference type="NCBI Taxonomy" id="1070528"/>
    <lineage>
        <taxon>unclassified sequences</taxon>
        <taxon>metagenomes</taxon>
        <taxon>organismal metagenomes</taxon>
    </lineage>
</organism>
<reference evidence="1" key="1">
    <citation type="submission" date="2020-03" db="EMBL/GenBank/DDBJ databases">
        <title>The deep terrestrial virosphere.</title>
        <authorList>
            <person name="Holmfeldt K."/>
            <person name="Nilsson E."/>
            <person name="Simone D."/>
            <person name="Lopez-Fernandez M."/>
            <person name="Wu X."/>
            <person name="de Brujin I."/>
            <person name="Lundin D."/>
            <person name="Andersson A."/>
            <person name="Bertilsson S."/>
            <person name="Dopson M."/>
        </authorList>
    </citation>
    <scope>NUCLEOTIDE SEQUENCE</scope>
    <source>
        <strain evidence="1">MM415A02446</strain>
    </source>
</reference>
<name>A0A6M3JTA1_9ZZZZ</name>
<sequence>MPKANTVKCMICGMECNGDSALAHLKLTNHNLWALILPKNKKVKPAVVDKDKELEG</sequence>
<protein>
    <submittedName>
        <fullName evidence="1">Uncharacterized protein</fullName>
    </submittedName>
</protein>
<evidence type="ECO:0000313" key="1">
    <source>
        <dbReference type="EMBL" id="QJA73180.1"/>
    </source>
</evidence>
<gene>
    <name evidence="1" type="ORF">MM415A02446_0007</name>
</gene>
<proteinExistence type="predicted"/>
<dbReference type="AlphaFoldDB" id="A0A6M3JTA1"/>
<dbReference type="EMBL" id="MT142008">
    <property type="protein sequence ID" value="QJA73180.1"/>
    <property type="molecule type" value="Genomic_DNA"/>
</dbReference>